<keyword evidence="3" id="KW-1185">Reference proteome</keyword>
<dbReference type="EMBL" id="JANPWB010000005">
    <property type="protein sequence ID" value="KAJ1185211.1"/>
    <property type="molecule type" value="Genomic_DNA"/>
</dbReference>
<protein>
    <submittedName>
        <fullName evidence="2">Uncharacterized protein</fullName>
    </submittedName>
</protein>
<dbReference type="AlphaFoldDB" id="A0AAV7U9J4"/>
<accession>A0AAV7U9J4</accession>
<sequence>MAAGPPRASFQCMDDEQPGPSWAVRSVCSGHTVLDYDEVEDDSLEEGEEREEEALQLMDEMEWWGREGSWRVGGASVVVCNVFKEQSMPRRDDDHRGSVHKAKSLARQQSHE</sequence>
<dbReference type="Proteomes" id="UP001066276">
    <property type="component" value="Chromosome 3_1"/>
</dbReference>
<feature type="region of interest" description="Disordered" evidence="1">
    <location>
        <begin position="87"/>
        <end position="112"/>
    </location>
</feature>
<name>A0AAV7U9J4_PLEWA</name>
<evidence type="ECO:0000313" key="3">
    <source>
        <dbReference type="Proteomes" id="UP001066276"/>
    </source>
</evidence>
<evidence type="ECO:0000256" key="1">
    <source>
        <dbReference type="SAM" id="MobiDB-lite"/>
    </source>
</evidence>
<feature type="compositionally biased region" description="Basic and acidic residues" evidence="1">
    <location>
        <begin position="87"/>
        <end position="97"/>
    </location>
</feature>
<evidence type="ECO:0000313" key="2">
    <source>
        <dbReference type="EMBL" id="KAJ1185211.1"/>
    </source>
</evidence>
<organism evidence="2 3">
    <name type="scientific">Pleurodeles waltl</name>
    <name type="common">Iberian ribbed newt</name>
    <dbReference type="NCBI Taxonomy" id="8319"/>
    <lineage>
        <taxon>Eukaryota</taxon>
        <taxon>Metazoa</taxon>
        <taxon>Chordata</taxon>
        <taxon>Craniata</taxon>
        <taxon>Vertebrata</taxon>
        <taxon>Euteleostomi</taxon>
        <taxon>Amphibia</taxon>
        <taxon>Batrachia</taxon>
        <taxon>Caudata</taxon>
        <taxon>Salamandroidea</taxon>
        <taxon>Salamandridae</taxon>
        <taxon>Pleurodelinae</taxon>
        <taxon>Pleurodeles</taxon>
    </lineage>
</organism>
<comment type="caution">
    <text evidence="2">The sequence shown here is derived from an EMBL/GenBank/DDBJ whole genome shotgun (WGS) entry which is preliminary data.</text>
</comment>
<reference evidence="2" key="1">
    <citation type="journal article" date="2022" name="bioRxiv">
        <title>Sequencing and chromosome-scale assembly of the giantPleurodeles waltlgenome.</title>
        <authorList>
            <person name="Brown T."/>
            <person name="Elewa A."/>
            <person name="Iarovenko S."/>
            <person name="Subramanian E."/>
            <person name="Araus A.J."/>
            <person name="Petzold A."/>
            <person name="Susuki M."/>
            <person name="Suzuki K.-i.T."/>
            <person name="Hayashi T."/>
            <person name="Toyoda A."/>
            <person name="Oliveira C."/>
            <person name="Osipova E."/>
            <person name="Leigh N.D."/>
            <person name="Simon A."/>
            <person name="Yun M.H."/>
        </authorList>
    </citation>
    <scope>NUCLEOTIDE SEQUENCE</scope>
    <source>
        <strain evidence="2">20211129_DDA</strain>
        <tissue evidence="2">Liver</tissue>
    </source>
</reference>
<proteinExistence type="predicted"/>
<gene>
    <name evidence="2" type="ORF">NDU88_002005</name>
</gene>